<evidence type="ECO:0000256" key="1">
    <source>
        <dbReference type="SAM" id="MobiDB-lite"/>
    </source>
</evidence>
<sequence length="51" mass="5672">MRIYACGPPTYTPVQRKEKSPRPSLLSQQACGNMASEIMCTSHMNNTVVKD</sequence>
<proteinExistence type="predicted"/>
<dbReference type="Proteomes" id="UP000593564">
    <property type="component" value="Unassembled WGS sequence"/>
</dbReference>
<organism evidence="2 3">
    <name type="scientific">Camellia sinensis</name>
    <name type="common">Tea plant</name>
    <name type="synonym">Thea sinensis</name>
    <dbReference type="NCBI Taxonomy" id="4442"/>
    <lineage>
        <taxon>Eukaryota</taxon>
        <taxon>Viridiplantae</taxon>
        <taxon>Streptophyta</taxon>
        <taxon>Embryophyta</taxon>
        <taxon>Tracheophyta</taxon>
        <taxon>Spermatophyta</taxon>
        <taxon>Magnoliopsida</taxon>
        <taxon>eudicotyledons</taxon>
        <taxon>Gunneridae</taxon>
        <taxon>Pentapetalae</taxon>
        <taxon>asterids</taxon>
        <taxon>Ericales</taxon>
        <taxon>Theaceae</taxon>
        <taxon>Camellia</taxon>
    </lineage>
</organism>
<keyword evidence="3" id="KW-1185">Reference proteome</keyword>
<accession>A0A7J7HR02</accession>
<dbReference type="EMBL" id="JACBKZ010000003">
    <property type="protein sequence ID" value="KAF5955273.1"/>
    <property type="molecule type" value="Genomic_DNA"/>
</dbReference>
<reference evidence="3" key="1">
    <citation type="journal article" date="2020" name="Nat. Commun.">
        <title>Genome assembly of wild tea tree DASZ reveals pedigree and selection history of tea varieties.</title>
        <authorList>
            <person name="Zhang W."/>
            <person name="Zhang Y."/>
            <person name="Qiu H."/>
            <person name="Guo Y."/>
            <person name="Wan H."/>
            <person name="Zhang X."/>
            <person name="Scossa F."/>
            <person name="Alseekh S."/>
            <person name="Zhang Q."/>
            <person name="Wang P."/>
            <person name="Xu L."/>
            <person name="Schmidt M.H."/>
            <person name="Jia X."/>
            <person name="Li D."/>
            <person name="Zhu A."/>
            <person name="Guo F."/>
            <person name="Chen W."/>
            <person name="Ni D."/>
            <person name="Usadel B."/>
            <person name="Fernie A.R."/>
            <person name="Wen W."/>
        </authorList>
    </citation>
    <scope>NUCLEOTIDE SEQUENCE [LARGE SCALE GENOMIC DNA]</scope>
    <source>
        <strain evidence="3">cv. G240</strain>
    </source>
</reference>
<reference evidence="2 3" key="2">
    <citation type="submission" date="2020-07" db="EMBL/GenBank/DDBJ databases">
        <title>Genome assembly of wild tea tree DASZ reveals pedigree and selection history of tea varieties.</title>
        <authorList>
            <person name="Zhang W."/>
        </authorList>
    </citation>
    <scope>NUCLEOTIDE SEQUENCE [LARGE SCALE GENOMIC DNA]</scope>
    <source>
        <strain evidence="3">cv. G240</strain>
        <tissue evidence="2">Leaf</tissue>
    </source>
</reference>
<feature type="region of interest" description="Disordered" evidence="1">
    <location>
        <begin position="1"/>
        <end position="25"/>
    </location>
</feature>
<evidence type="ECO:0000313" key="3">
    <source>
        <dbReference type="Proteomes" id="UP000593564"/>
    </source>
</evidence>
<gene>
    <name evidence="2" type="ORF">HYC85_008129</name>
</gene>
<evidence type="ECO:0000313" key="2">
    <source>
        <dbReference type="EMBL" id="KAF5955273.1"/>
    </source>
</evidence>
<name>A0A7J7HR02_CAMSI</name>
<protein>
    <submittedName>
        <fullName evidence="2">Uncharacterized protein</fullName>
    </submittedName>
</protein>
<comment type="caution">
    <text evidence="2">The sequence shown here is derived from an EMBL/GenBank/DDBJ whole genome shotgun (WGS) entry which is preliminary data.</text>
</comment>
<dbReference type="AlphaFoldDB" id="A0A7J7HR02"/>